<dbReference type="AlphaFoldDB" id="A0AAU8DSX0"/>
<feature type="domain" description="Fido" evidence="1">
    <location>
        <begin position="9"/>
        <end position="121"/>
    </location>
</feature>
<dbReference type="PANTHER" id="PTHR39426">
    <property type="entry name" value="HOMOLOGY TO DEATH-ON-CURING PROTEIN OF PHAGE P1"/>
    <property type="match status" value="1"/>
</dbReference>
<dbReference type="InterPro" id="IPR053737">
    <property type="entry name" value="Type_II_TA_Toxin"/>
</dbReference>
<dbReference type="NCBIfam" id="TIGR01550">
    <property type="entry name" value="DOC_P1"/>
    <property type="match status" value="1"/>
</dbReference>
<reference evidence="2" key="1">
    <citation type="submission" date="2024-05" db="EMBL/GenBank/DDBJ databases">
        <authorList>
            <person name="Cai S.Y."/>
            <person name="Jin L.M."/>
            <person name="Li H.R."/>
        </authorList>
    </citation>
    <scope>NUCLEOTIDE SEQUENCE</scope>
    <source>
        <strain evidence="2">A5-74</strain>
    </source>
</reference>
<accession>A0AAU8DSX0</accession>
<sequence length="126" mass="14036">MTDPEPEFLTDDEAFAIVDKLGFHIRDVGLLQSALARPRTTVFGDDAYPDLATKAAAMFESLVRNHPLLDGNKRLAVVLTWTFLAINGAELAHTEDEAYDFVIAAASGELSLQDMRSWFDEHLRRA</sequence>
<gene>
    <name evidence="2" type="ORF">ABLG96_05890</name>
</gene>
<evidence type="ECO:0000259" key="1">
    <source>
        <dbReference type="PROSITE" id="PS51459"/>
    </source>
</evidence>
<dbReference type="Gene3D" id="1.20.120.1870">
    <property type="entry name" value="Fic/DOC protein, Fido domain"/>
    <property type="match status" value="1"/>
</dbReference>
<dbReference type="RefSeq" id="WP_353650456.1">
    <property type="nucleotide sequence ID" value="NZ_CP159218.1"/>
</dbReference>
<dbReference type="PANTHER" id="PTHR39426:SF1">
    <property type="entry name" value="HOMOLOGY TO DEATH-ON-CURING PROTEIN OF PHAGE P1"/>
    <property type="match status" value="1"/>
</dbReference>
<protein>
    <submittedName>
        <fullName evidence="2">Type II toxin-antitoxin system death-on-curing family toxin</fullName>
    </submittedName>
</protein>
<dbReference type="SUPFAM" id="SSF140931">
    <property type="entry name" value="Fic-like"/>
    <property type="match status" value="1"/>
</dbReference>
<dbReference type="PROSITE" id="PS51459">
    <property type="entry name" value="FIDO"/>
    <property type="match status" value="1"/>
</dbReference>
<dbReference type="InterPro" id="IPR003812">
    <property type="entry name" value="Fido"/>
</dbReference>
<dbReference type="InterPro" id="IPR006440">
    <property type="entry name" value="Doc"/>
</dbReference>
<evidence type="ECO:0000313" key="2">
    <source>
        <dbReference type="EMBL" id="XCG64844.1"/>
    </source>
</evidence>
<dbReference type="GO" id="GO:0016301">
    <property type="term" value="F:kinase activity"/>
    <property type="evidence" value="ECO:0007669"/>
    <property type="project" value="InterPro"/>
</dbReference>
<proteinExistence type="predicted"/>
<dbReference type="Pfam" id="PF02661">
    <property type="entry name" value="Fic"/>
    <property type="match status" value="1"/>
</dbReference>
<organism evidence="2">
    <name type="scientific">Nakamurella sp. A5-74</name>
    <dbReference type="NCBI Taxonomy" id="3158264"/>
    <lineage>
        <taxon>Bacteria</taxon>
        <taxon>Bacillati</taxon>
        <taxon>Actinomycetota</taxon>
        <taxon>Actinomycetes</taxon>
        <taxon>Nakamurellales</taxon>
        <taxon>Nakamurellaceae</taxon>
        <taxon>Nakamurella</taxon>
    </lineage>
</organism>
<name>A0AAU8DSX0_9ACTN</name>
<dbReference type="EMBL" id="CP159218">
    <property type="protein sequence ID" value="XCG64844.1"/>
    <property type="molecule type" value="Genomic_DNA"/>
</dbReference>
<dbReference type="InterPro" id="IPR036597">
    <property type="entry name" value="Fido-like_dom_sf"/>
</dbReference>